<reference evidence="1 2" key="1">
    <citation type="journal article" date="2013" name="Sci. Rep.">
        <title>Extraordinary expansion of a Sorangium cellulosum genome from an alkaline milieu.</title>
        <authorList>
            <person name="Han K."/>
            <person name="Li Z.F."/>
            <person name="Peng R."/>
            <person name="Zhu L.P."/>
            <person name="Zhou T."/>
            <person name="Wang L.G."/>
            <person name="Li S.G."/>
            <person name="Zhang X.B."/>
            <person name="Hu W."/>
            <person name="Wu Z.H."/>
            <person name="Qin N."/>
            <person name="Li Y.Z."/>
        </authorList>
    </citation>
    <scope>NUCLEOTIDE SEQUENCE [LARGE SCALE GENOMIC DNA]</scope>
    <source>
        <strain evidence="1 2">So0157-2</strain>
    </source>
</reference>
<organism evidence="1 2">
    <name type="scientific">Sorangium cellulosum So0157-2</name>
    <dbReference type="NCBI Taxonomy" id="1254432"/>
    <lineage>
        <taxon>Bacteria</taxon>
        <taxon>Pseudomonadati</taxon>
        <taxon>Myxococcota</taxon>
        <taxon>Polyangia</taxon>
        <taxon>Polyangiales</taxon>
        <taxon>Polyangiaceae</taxon>
        <taxon>Sorangium</taxon>
    </lineage>
</organism>
<dbReference type="AlphaFoldDB" id="S4XIZ5"/>
<evidence type="ECO:0000313" key="1">
    <source>
        <dbReference type="EMBL" id="AGP33127.1"/>
    </source>
</evidence>
<sequence length="35" mass="3376">MIGVDVSAPMLDRARAAAQAAGAANVAMSSTRASG</sequence>
<evidence type="ECO:0008006" key="3">
    <source>
        <dbReference type="Google" id="ProtNLM"/>
    </source>
</evidence>
<name>S4XIZ5_SORCE</name>
<dbReference type="EMBL" id="CP003969">
    <property type="protein sequence ID" value="AGP33127.1"/>
    <property type="molecule type" value="Genomic_DNA"/>
</dbReference>
<evidence type="ECO:0000313" key="2">
    <source>
        <dbReference type="Proteomes" id="UP000014803"/>
    </source>
</evidence>
<gene>
    <name evidence="1" type="ORF">SCE1572_00590</name>
</gene>
<protein>
    <recommendedName>
        <fullName evidence="3">Methyltransferase domain-containing protein</fullName>
    </recommendedName>
</protein>
<dbReference type="KEGG" id="scu:SCE1572_00590"/>
<dbReference type="Proteomes" id="UP000014803">
    <property type="component" value="Chromosome"/>
</dbReference>
<dbReference type="HOGENOM" id="CLU_3367361_0_0_7"/>
<proteinExistence type="predicted"/>
<dbReference type="STRING" id="1254432.SCE1572_00590"/>
<accession>S4XIZ5</accession>